<dbReference type="Pfam" id="PF01593">
    <property type="entry name" value="Amino_oxidase"/>
    <property type="match status" value="1"/>
</dbReference>
<gene>
    <name evidence="2" type="ORF">ACFSCS_09690</name>
</gene>
<accession>A0ABW4RWD7</accession>
<dbReference type="PROSITE" id="PS51257">
    <property type="entry name" value="PROKAR_LIPOPROTEIN"/>
    <property type="match status" value="1"/>
</dbReference>
<feature type="domain" description="Amine oxidase" evidence="1">
    <location>
        <begin position="15"/>
        <end position="394"/>
    </location>
</feature>
<dbReference type="PANTHER" id="PTHR42841">
    <property type="entry name" value="AMINE OXIDASE"/>
    <property type="match status" value="1"/>
</dbReference>
<dbReference type="InterPro" id="IPR036188">
    <property type="entry name" value="FAD/NAD-bd_sf"/>
</dbReference>
<evidence type="ECO:0000259" key="1">
    <source>
        <dbReference type="Pfam" id="PF01593"/>
    </source>
</evidence>
<sequence length="399" mass="42011">MTTSRHDVVVVGAGIAGLSCARALAADGHDVVVLEAQTQVGGRVATEQVDGFLVDRGFQVLNPAYPHLRRRVDMHRLGLRRFPREVRVRTLDGLAEVSDPSRRPDRLPRSLRSGLVRAGDVAALAAVARAAAGADLTRREVFDRAGFTTPLRHQVVDPFLAGVVCEQDGSTSARFTAWLLAMFAAGTPGLPSGGMATLPRIMAEDLDVRLGTRVEALDPATASLNTSEGDFSARAVVIAAGPLEAARLEGTEPVAVHATRSFWFATHRAPSHSPAIHLDGTGSGPVATTTVVSHLAPEYAPAGEHLVAALTVGESADEHQVRDHLGLVYGADPADWRLVREHHVPVTVPAVGPGAHRAGAGVRIVQRTITCGDQFGNASLDGAAASGRRAAREALNLLR</sequence>
<organism evidence="2 3">
    <name type="scientific">Luteococcus peritonei</name>
    <dbReference type="NCBI Taxonomy" id="88874"/>
    <lineage>
        <taxon>Bacteria</taxon>
        <taxon>Bacillati</taxon>
        <taxon>Actinomycetota</taxon>
        <taxon>Actinomycetes</taxon>
        <taxon>Propionibacteriales</taxon>
        <taxon>Propionibacteriaceae</taxon>
        <taxon>Luteococcus</taxon>
    </lineage>
</organism>
<dbReference type="InterPro" id="IPR002937">
    <property type="entry name" value="Amino_oxidase"/>
</dbReference>
<dbReference type="EMBL" id="JBHUFZ010000019">
    <property type="protein sequence ID" value="MFD1890447.1"/>
    <property type="molecule type" value="Genomic_DNA"/>
</dbReference>
<protein>
    <submittedName>
        <fullName evidence="2">FAD-dependent oxidoreductase</fullName>
    </submittedName>
</protein>
<dbReference type="SUPFAM" id="SSF51905">
    <property type="entry name" value="FAD/NAD(P)-binding domain"/>
    <property type="match status" value="1"/>
</dbReference>
<keyword evidence="3" id="KW-1185">Reference proteome</keyword>
<evidence type="ECO:0000313" key="2">
    <source>
        <dbReference type="EMBL" id="MFD1890447.1"/>
    </source>
</evidence>
<dbReference type="Gene3D" id="3.50.50.60">
    <property type="entry name" value="FAD/NAD(P)-binding domain"/>
    <property type="match status" value="1"/>
</dbReference>
<comment type="caution">
    <text evidence="2">The sequence shown here is derived from an EMBL/GenBank/DDBJ whole genome shotgun (WGS) entry which is preliminary data.</text>
</comment>
<evidence type="ECO:0000313" key="3">
    <source>
        <dbReference type="Proteomes" id="UP001597326"/>
    </source>
</evidence>
<name>A0ABW4RWD7_9ACTN</name>
<proteinExistence type="predicted"/>
<reference evidence="3" key="1">
    <citation type="journal article" date="2019" name="Int. J. Syst. Evol. Microbiol.">
        <title>The Global Catalogue of Microorganisms (GCM) 10K type strain sequencing project: providing services to taxonomists for standard genome sequencing and annotation.</title>
        <authorList>
            <consortium name="The Broad Institute Genomics Platform"/>
            <consortium name="The Broad Institute Genome Sequencing Center for Infectious Disease"/>
            <person name="Wu L."/>
            <person name="Ma J."/>
        </authorList>
    </citation>
    <scope>NUCLEOTIDE SEQUENCE [LARGE SCALE GENOMIC DNA]</scope>
    <source>
        <strain evidence="3">CAIM 431</strain>
    </source>
</reference>
<dbReference type="RefSeq" id="WP_343874801.1">
    <property type="nucleotide sequence ID" value="NZ_BAAAIX010000027.1"/>
</dbReference>
<dbReference type="Proteomes" id="UP001597326">
    <property type="component" value="Unassembled WGS sequence"/>
</dbReference>